<evidence type="ECO:0000313" key="1">
    <source>
        <dbReference type="EMBL" id="AYB33889.1"/>
    </source>
</evidence>
<gene>
    <name evidence="1" type="ORF">D4L85_26390</name>
</gene>
<name>A0A385SRT2_9BACT</name>
<evidence type="ECO:0000313" key="2">
    <source>
        <dbReference type="Proteomes" id="UP000266183"/>
    </source>
</evidence>
<reference evidence="2" key="1">
    <citation type="submission" date="2018-09" db="EMBL/GenBank/DDBJ databases">
        <title>Chryseolinea sp. KIS68-18 isolated from soil.</title>
        <authorList>
            <person name="Weon H.-Y."/>
            <person name="Kwon S.-W."/>
            <person name="Lee S.A."/>
        </authorList>
    </citation>
    <scope>NUCLEOTIDE SEQUENCE [LARGE SCALE GENOMIC DNA]</scope>
    <source>
        <strain evidence="2">KIS68-18</strain>
    </source>
</reference>
<protein>
    <submittedName>
        <fullName evidence="1">Uncharacterized protein</fullName>
    </submittedName>
</protein>
<sequence>MDQELKTVRRKLNNALEPVKVMMMHQKRKMERKDWLSFVERTKTSVLNHPYEYVNNELGSENDLAPLVMKIFDDFLSANP</sequence>
<dbReference type="AlphaFoldDB" id="A0A385SRT2"/>
<dbReference type="EMBL" id="CP032382">
    <property type="protein sequence ID" value="AYB33889.1"/>
    <property type="molecule type" value="Genomic_DNA"/>
</dbReference>
<accession>A0A385SRT2</accession>
<organism evidence="1 2">
    <name type="scientific">Chryseolinea soli</name>
    <dbReference type="NCBI Taxonomy" id="2321403"/>
    <lineage>
        <taxon>Bacteria</taxon>
        <taxon>Pseudomonadati</taxon>
        <taxon>Bacteroidota</taxon>
        <taxon>Cytophagia</taxon>
        <taxon>Cytophagales</taxon>
        <taxon>Fulvivirgaceae</taxon>
        <taxon>Chryseolinea</taxon>
    </lineage>
</organism>
<proteinExistence type="predicted"/>
<keyword evidence="2" id="KW-1185">Reference proteome</keyword>
<dbReference type="RefSeq" id="WP_119757116.1">
    <property type="nucleotide sequence ID" value="NZ_CP032382.1"/>
</dbReference>
<dbReference type="Proteomes" id="UP000266183">
    <property type="component" value="Chromosome"/>
</dbReference>
<dbReference type="KEGG" id="chk:D4L85_26390"/>
<dbReference type="OrthoDB" id="9843831at2"/>